<reference evidence="2" key="1">
    <citation type="submission" date="2025-08" db="UniProtKB">
        <authorList>
            <consortium name="Ensembl"/>
        </authorList>
    </citation>
    <scope>IDENTIFICATION</scope>
</reference>
<evidence type="ECO:0000313" key="2">
    <source>
        <dbReference type="Ensembl" id="ENSSSCP00050014467.1"/>
    </source>
</evidence>
<proteinExistence type="predicted"/>
<dbReference type="Ensembl" id="ENSSSCT00050034740.1">
    <property type="protein sequence ID" value="ENSSSCP00050014467.1"/>
    <property type="gene ID" value="ENSSSCG00050025787.1"/>
</dbReference>
<dbReference type="Proteomes" id="UP000694571">
    <property type="component" value="Unplaced"/>
</dbReference>
<evidence type="ECO:0000313" key="3">
    <source>
        <dbReference type="Proteomes" id="UP000694571"/>
    </source>
</evidence>
<dbReference type="AlphaFoldDB" id="A0A8D1TB83"/>
<accession>A0A8D1TB83</accession>
<name>A0A8D1TB83_PIG</name>
<feature type="compositionally biased region" description="Pro residues" evidence="1">
    <location>
        <begin position="27"/>
        <end position="37"/>
    </location>
</feature>
<protein>
    <submittedName>
        <fullName evidence="2">Uncharacterized protein</fullName>
    </submittedName>
</protein>
<feature type="region of interest" description="Disordered" evidence="1">
    <location>
        <begin position="1"/>
        <end position="37"/>
    </location>
</feature>
<sequence>MRLHQQHQLRAEPERLPLPPSSLVTLAPPPVLPPPPHTLPLRKFTKRLSKPGTAAELRQSVSEAVRGSVVAAPLRAGGWELESAQTPWEPSQRTLSRIRIV</sequence>
<evidence type="ECO:0000256" key="1">
    <source>
        <dbReference type="SAM" id="MobiDB-lite"/>
    </source>
</evidence>
<organism evidence="2 3">
    <name type="scientific">Sus scrofa</name>
    <name type="common">Pig</name>
    <dbReference type="NCBI Taxonomy" id="9823"/>
    <lineage>
        <taxon>Eukaryota</taxon>
        <taxon>Metazoa</taxon>
        <taxon>Chordata</taxon>
        <taxon>Craniata</taxon>
        <taxon>Vertebrata</taxon>
        <taxon>Euteleostomi</taxon>
        <taxon>Mammalia</taxon>
        <taxon>Eutheria</taxon>
        <taxon>Laurasiatheria</taxon>
        <taxon>Artiodactyla</taxon>
        <taxon>Suina</taxon>
        <taxon>Suidae</taxon>
        <taxon>Sus</taxon>
    </lineage>
</organism>